<feature type="region of interest" description="Disordered" evidence="5">
    <location>
        <begin position="79"/>
        <end position="126"/>
    </location>
</feature>
<name>A0A7J7KAJ3_BUGNE</name>
<dbReference type="GO" id="GO:0005814">
    <property type="term" value="C:centriole"/>
    <property type="evidence" value="ECO:0007669"/>
    <property type="project" value="UniProtKB-SubCell"/>
</dbReference>
<dbReference type="GO" id="GO:0045724">
    <property type="term" value="P:positive regulation of cilium assembly"/>
    <property type="evidence" value="ECO:0007669"/>
    <property type="project" value="TreeGrafter"/>
</dbReference>
<keyword evidence="3" id="KW-0206">Cytoskeleton</keyword>
<dbReference type="GO" id="GO:0019902">
    <property type="term" value="F:phosphatase binding"/>
    <property type="evidence" value="ECO:0007669"/>
    <property type="project" value="InterPro"/>
</dbReference>
<feature type="compositionally biased region" description="Basic and acidic residues" evidence="5">
    <location>
        <begin position="109"/>
        <end position="120"/>
    </location>
</feature>
<sequence>MIVMAESTKDNIPMHSGRCFPHPQAMPFKPDPQLGLTPERSPLQACSKKTVRFTSPDKVRARRKVEMVSKENCGLADVELPSRSVKESTSKPSGKRRQQKQAKSSSKVYAERHREREDNHLGTPELHTTLNVGRDILRLQTMNIDIVEAVKHRLAVSQPDRNLVKQKTFAKLNERPKSPSAFTQAISVNVPEEVVIKKSEQQLSKAVKPFPAKPKPSAEKPTLMKLFKPELAFHRFVSTDQHGYQPRALTLPTPKIDQAVFEHQQRISLWETKY</sequence>
<dbReference type="GO" id="GO:1903724">
    <property type="term" value="P:positive regulation of centriole elongation"/>
    <property type="evidence" value="ECO:0007669"/>
    <property type="project" value="TreeGrafter"/>
</dbReference>
<dbReference type="AlphaFoldDB" id="A0A7J7KAJ3"/>
<comment type="similarity">
    <text evidence="4">Belongs to the PPP1R35 family.</text>
</comment>
<dbReference type="InterPro" id="IPR033590">
    <property type="entry name" value="PPP1R35"/>
</dbReference>
<comment type="subcellular location">
    <subcellularLocation>
        <location evidence="1">Cytoplasm</location>
        <location evidence="1">Cytoskeleton</location>
        <location evidence="1">Microtubule organizing center</location>
        <location evidence="1">Centrosome</location>
        <location evidence="1">Centriole</location>
    </subcellularLocation>
</comment>
<dbReference type="PANTHER" id="PTHR28625:SF1">
    <property type="entry name" value="PROTEIN PHOSPHATASE 1 REGULATORY SUBUNIT 35"/>
    <property type="match status" value="1"/>
</dbReference>
<feature type="region of interest" description="Disordered" evidence="5">
    <location>
        <begin position="29"/>
        <end position="51"/>
    </location>
</feature>
<feature type="domain" description="Protein phosphatase 1 regulatory subunit 35 C-terminal" evidence="6">
    <location>
        <begin position="124"/>
        <end position="257"/>
    </location>
</feature>
<reference evidence="7" key="1">
    <citation type="submission" date="2020-06" db="EMBL/GenBank/DDBJ databases">
        <title>Draft genome of Bugula neritina, a colonial animal packing powerful symbionts and potential medicines.</title>
        <authorList>
            <person name="Rayko M."/>
        </authorList>
    </citation>
    <scope>NUCLEOTIDE SEQUENCE [LARGE SCALE GENOMIC DNA]</scope>
    <source>
        <strain evidence="7">Kwan_BN1</strain>
    </source>
</reference>
<dbReference type="EMBL" id="VXIV02000846">
    <property type="protein sequence ID" value="KAF6035679.1"/>
    <property type="molecule type" value="Genomic_DNA"/>
</dbReference>
<evidence type="ECO:0000256" key="4">
    <source>
        <dbReference type="ARBA" id="ARBA00029452"/>
    </source>
</evidence>
<evidence type="ECO:0000256" key="2">
    <source>
        <dbReference type="ARBA" id="ARBA00022490"/>
    </source>
</evidence>
<dbReference type="PANTHER" id="PTHR28625">
    <property type="entry name" value="PROTEIN PHOSPHATASE 1 REGULATORY SUBUNIT 35"/>
    <property type="match status" value="1"/>
</dbReference>
<dbReference type="InterPro" id="IPR029135">
    <property type="entry name" value="PPP1R35_C"/>
</dbReference>
<comment type="caution">
    <text evidence="7">The sequence shown here is derived from an EMBL/GenBank/DDBJ whole genome shotgun (WGS) entry which is preliminary data.</text>
</comment>
<evidence type="ECO:0000256" key="1">
    <source>
        <dbReference type="ARBA" id="ARBA00004114"/>
    </source>
</evidence>
<evidence type="ECO:0000259" key="6">
    <source>
        <dbReference type="Pfam" id="PF15503"/>
    </source>
</evidence>
<evidence type="ECO:0000256" key="3">
    <source>
        <dbReference type="ARBA" id="ARBA00023212"/>
    </source>
</evidence>
<keyword evidence="2" id="KW-0963">Cytoplasm</keyword>
<dbReference type="Pfam" id="PF15503">
    <property type="entry name" value="PPP1R35_C"/>
    <property type="match status" value="1"/>
</dbReference>
<dbReference type="Proteomes" id="UP000593567">
    <property type="component" value="Unassembled WGS sequence"/>
</dbReference>
<evidence type="ECO:0000256" key="5">
    <source>
        <dbReference type="SAM" id="MobiDB-lite"/>
    </source>
</evidence>
<protein>
    <recommendedName>
        <fullName evidence="6">Protein phosphatase 1 regulatory subunit 35 C-terminal domain-containing protein</fullName>
    </recommendedName>
</protein>
<proteinExistence type="inferred from homology"/>
<evidence type="ECO:0000313" key="7">
    <source>
        <dbReference type="EMBL" id="KAF6035679.1"/>
    </source>
</evidence>
<accession>A0A7J7KAJ3</accession>
<gene>
    <name evidence="7" type="ORF">EB796_006006</name>
</gene>
<organism evidence="7 8">
    <name type="scientific">Bugula neritina</name>
    <name type="common">Brown bryozoan</name>
    <name type="synonym">Sertularia neritina</name>
    <dbReference type="NCBI Taxonomy" id="10212"/>
    <lineage>
        <taxon>Eukaryota</taxon>
        <taxon>Metazoa</taxon>
        <taxon>Spiralia</taxon>
        <taxon>Lophotrochozoa</taxon>
        <taxon>Bryozoa</taxon>
        <taxon>Gymnolaemata</taxon>
        <taxon>Cheilostomatida</taxon>
        <taxon>Flustrina</taxon>
        <taxon>Buguloidea</taxon>
        <taxon>Bugulidae</taxon>
        <taxon>Bugula</taxon>
    </lineage>
</organism>
<evidence type="ECO:0000313" key="8">
    <source>
        <dbReference type="Proteomes" id="UP000593567"/>
    </source>
</evidence>
<keyword evidence="8" id="KW-1185">Reference proteome</keyword>